<dbReference type="GO" id="GO:0004622">
    <property type="term" value="F:phosphatidylcholine lysophospholipase activity"/>
    <property type="evidence" value="ECO:0007669"/>
    <property type="project" value="TreeGrafter"/>
</dbReference>
<organism evidence="2 3">
    <name type="scientific">Sinomicrobium oceani</name>
    <dbReference type="NCBI Taxonomy" id="1150368"/>
    <lineage>
        <taxon>Bacteria</taxon>
        <taxon>Pseudomonadati</taxon>
        <taxon>Bacteroidota</taxon>
        <taxon>Flavobacteriia</taxon>
        <taxon>Flavobacteriales</taxon>
        <taxon>Flavobacteriaceae</taxon>
        <taxon>Sinomicrobium</taxon>
    </lineage>
</organism>
<protein>
    <submittedName>
        <fullName evidence="2">Lysophospholipase L1</fullName>
    </submittedName>
</protein>
<evidence type="ECO:0000313" key="2">
    <source>
        <dbReference type="EMBL" id="SFW23872.1"/>
    </source>
</evidence>
<dbReference type="PANTHER" id="PTHR30383:SF5">
    <property type="entry name" value="SGNH HYDROLASE-TYPE ESTERASE DOMAIN-CONTAINING PROTEIN"/>
    <property type="match status" value="1"/>
</dbReference>
<evidence type="ECO:0000313" key="3">
    <source>
        <dbReference type="Proteomes" id="UP000182248"/>
    </source>
</evidence>
<dbReference type="InterPro" id="IPR013830">
    <property type="entry name" value="SGNH_hydro"/>
</dbReference>
<dbReference type="InterPro" id="IPR051532">
    <property type="entry name" value="Ester_Hydrolysis_Enzymes"/>
</dbReference>
<proteinExistence type="predicted"/>
<dbReference type="STRING" id="1150368.SAMN02927921_00621"/>
<dbReference type="Proteomes" id="UP000182248">
    <property type="component" value="Unassembled WGS sequence"/>
</dbReference>
<dbReference type="RefSeq" id="WP_072315921.1">
    <property type="nucleotide sequence ID" value="NZ_FPJE01000003.1"/>
</dbReference>
<dbReference type="PANTHER" id="PTHR30383">
    <property type="entry name" value="THIOESTERASE 1/PROTEASE 1/LYSOPHOSPHOLIPASE L1"/>
    <property type="match status" value="1"/>
</dbReference>
<dbReference type="Pfam" id="PF13472">
    <property type="entry name" value="Lipase_GDSL_2"/>
    <property type="match status" value="1"/>
</dbReference>
<name>A0A1K1ML42_9FLAO</name>
<gene>
    <name evidence="2" type="ORF">SAMN02927921_00621</name>
</gene>
<keyword evidence="3" id="KW-1185">Reference proteome</keyword>
<accession>A0A1K1ML42</accession>
<dbReference type="EMBL" id="FPJE01000003">
    <property type="protein sequence ID" value="SFW23872.1"/>
    <property type="molecule type" value="Genomic_DNA"/>
</dbReference>
<feature type="domain" description="SGNH hydrolase-type esterase" evidence="1">
    <location>
        <begin position="31"/>
        <end position="188"/>
    </location>
</feature>
<evidence type="ECO:0000259" key="1">
    <source>
        <dbReference type="Pfam" id="PF13472"/>
    </source>
</evidence>
<sequence>MYNLLNGKRQVFLLAIVSILSHIGVSGQQCSVINAGVPGNTTGDLLARLDTDVLEQHPDLVLMMIGTNDMLNTSKMISFEEYENNLKTLSAKIKEQKIRCILISPPPVDTVYLYQRHDPGVFDQDPNSKLYRMTSVLNKLKDRYGFGMIDLYHAFTRKQIPVHNRDSFIKNESNSGEKDGVHPTAKGYYFIAERIYEYLKENNLIQNNSKILCLGDSITYGLHVEGEGTSRGETYPAFLQQLIAN</sequence>
<dbReference type="AlphaFoldDB" id="A0A1K1ML42"/>
<dbReference type="SUPFAM" id="SSF52266">
    <property type="entry name" value="SGNH hydrolase"/>
    <property type="match status" value="1"/>
</dbReference>
<dbReference type="InterPro" id="IPR036514">
    <property type="entry name" value="SGNH_hydro_sf"/>
</dbReference>
<reference evidence="2 3" key="1">
    <citation type="submission" date="2016-11" db="EMBL/GenBank/DDBJ databases">
        <authorList>
            <person name="Jaros S."/>
            <person name="Januszkiewicz K."/>
            <person name="Wedrychowicz H."/>
        </authorList>
    </citation>
    <scope>NUCLEOTIDE SEQUENCE [LARGE SCALE GENOMIC DNA]</scope>
    <source>
        <strain evidence="2 3">CGMCC 1.12145</strain>
    </source>
</reference>
<dbReference type="Gene3D" id="3.40.50.1110">
    <property type="entry name" value="SGNH hydrolase"/>
    <property type="match status" value="1"/>
</dbReference>